<reference evidence="5 6" key="1">
    <citation type="journal article" date="2017" name="Front. Genet.">
        <title>Draft sequencing of the heterozygous diploid genome of Satsuma (Citrus unshiu Marc.) using a hybrid assembly approach.</title>
        <authorList>
            <person name="Shimizu T."/>
            <person name="Tanizawa Y."/>
            <person name="Mochizuki T."/>
            <person name="Nagasaki H."/>
            <person name="Yoshioka T."/>
            <person name="Toyoda A."/>
            <person name="Fujiyama A."/>
            <person name="Kaminuma E."/>
            <person name="Nakamura Y."/>
        </authorList>
    </citation>
    <scope>NUCLEOTIDE SEQUENCE [LARGE SCALE GENOMIC DNA]</scope>
    <source>
        <strain evidence="6">cv. Miyagawa wase</strain>
    </source>
</reference>
<evidence type="ECO:0000256" key="3">
    <source>
        <dbReference type="ARBA" id="ARBA00023316"/>
    </source>
</evidence>
<name>A0A2H5QXX2_CITUN</name>
<dbReference type="InterPro" id="IPR012334">
    <property type="entry name" value="Pectin_lyas_fold"/>
</dbReference>
<dbReference type="Pfam" id="PF12708">
    <property type="entry name" value="Pect-lyase_RHGA_epim"/>
    <property type="match status" value="1"/>
</dbReference>
<dbReference type="GO" id="GO:0005576">
    <property type="term" value="C:extracellular region"/>
    <property type="evidence" value="ECO:0007669"/>
    <property type="project" value="UniProtKB-SubCell"/>
</dbReference>
<dbReference type="InterPro" id="IPR011050">
    <property type="entry name" value="Pectin_lyase_fold/virulence"/>
</dbReference>
<evidence type="ECO:0000256" key="1">
    <source>
        <dbReference type="ARBA" id="ARBA00004613"/>
    </source>
</evidence>
<dbReference type="SUPFAM" id="SSF51126">
    <property type="entry name" value="Pectin lyase-like"/>
    <property type="match status" value="1"/>
</dbReference>
<protein>
    <recommendedName>
        <fullName evidence="4">Rhamnogalacturonase A/B/Epimerase-like pectate lyase domain-containing protein</fullName>
    </recommendedName>
</protein>
<dbReference type="Gene3D" id="2.160.20.10">
    <property type="entry name" value="Single-stranded right-handed beta-helix, Pectin lyase-like"/>
    <property type="match status" value="1"/>
</dbReference>
<dbReference type="PANTHER" id="PTHR31375">
    <property type="match status" value="1"/>
</dbReference>
<accession>A0A2H5QXX2</accession>
<evidence type="ECO:0000259" key="4">
    <source>
        <dbReference type="Pfam" id="PF12708"/>
    </source>
</evidence>
<proteinExistence type="predicted"/>
<comment type="subcellular location">
    <subcellularLocation>
        <location evidence="1">Secreted</location>
    </subcellularLocation>
</comment>
<evidence type="ECO:0000313" key="5">
    <source>
        <dbReference type="EMBL" id="GAY69474.1"/>
    </source>
</evidence>
<sequence>SSLAIPVVTYNVISLGAKSDGRSDSTKAFLASWTKACGSTAASTIYVPPGRYLLHNVVFQGQCRNNDITTRIDGTLVAPSDYRVIGDAGNWILF</sequence>
<dbReference type="InterPro" id="IPR024535">
    <property type="entry name" value="RHGA/B-epi-like_pectate_lyase"/>
</dbReference>
<feature type="domain" description="Rhamnogalacturonase A/B/Epimerase-like pectate lyase" evidence="4">
    <location>
        <begin position="11"/>
        <end position="58"/>
    </location>
</feature>
<dbReference type="Proteomes" id="UP000236630">
    <property type="component" value="Unassembled WGS sequence"/>
</dbReference>
<dbReference type="AlphaFoldDB" id="A0A2H5QXX2"/>
<comment type="caution">
    <text evidence="5">The sequence shown here is derived from an EMBL/GenBank/DDBJ whole genome shotgun (WGS) entry which is preliminary data.</text>
</comment>
<feature type="non-terminal residue" evidence="5">
    <location>
        <position position="1"/>
    </location>
</feature>
<dbReference type="EMBL" id="BDQV01013751">
    <property type="protein sequence ID" value="GAY69474.1"/>
    <property type="molecule type" value="Genomic_DNA"/>
</dbReference>
<dbReference type="GO" id="GO:0071555">
    <property type="term" value="P:cell wall organization"/>
    <property type="evidence" value="ECO:0007669"/>
    <property type="project" value="UniProtKB-KW"/>
</dbReference>
<evidence type="ECO:0000313" key="6">
    <source>
        <dbReference type="Proteomes" id="UP000236630"/>
    </source>
</evidence>
<keyword evidence="6" id="KW-1185">Reference proteome</keyword>
<organism evidence="5 6">
    <name type="scientific">Citrus unshiu</name>
    <name type="common">Satsuma mandarin</name>
    <name type="synonym">Citrus nobilis var. unshiu</name>
    <dbReference type="NCBI Taxonomy" id="55188"/>
    <lineage>
        <taxon>Eukaryota</taxon>
        <taxon>Viridiplantae</taxon>
        <taxon>Streptophyta</taxon>
        <taxon>Embryophyta</taxon>
        <taxon>Tracheophyta</taxon>
        <taxon>Spermatophyta</taxon>
        <taxon>Magnoliopsida</taxon>
        <taxon>eudicotyledons</taxon>
        <taxon>Gunneridae</taxon>
        <taxon>Pentapetalae</taxon>
        <taxon>rosids</taxon>
        <taxon>malvids</taxon>
        <taxon>Sapindales</taxon>
        <taxon>Rutaceae</taxon>
        <taxon>Aurantioideae</taxon>
        <taxon>Citrus</taxon>
    </lineage>
</organism>
<keyword evidence="3" id="KW-0961">Cell wall biogenesis/degradation</keyword>
<dbReference type="STRING" id="55188.A0A2H5QXX2"/>
<keyword evidence="2" id="KW-0964">Secreted</keyword>
<gene>
    <name evidence="5" type="ORF">CUMW_289380</name>
</gene>
<evidence type="ECO:0000256" key="2">
    <source>
        <dbReference type="ARBA" id="ARBA00022525"/>
    </source>
</evidence>